<sequence>MRSNRFALRGASAMFTVLALAPAPGFAQSTAPEALEEVVVTAEKRETNLQDTPVAVTAVTGETLRALGVSTLEDLQVFTPGVTITNDSMAIVNIRGIGTSAFGVATDPSSTVHYDGVYIPRPTTSYQDMFDVERIELLRGPQGVLFGRNSAGGTLNITSRAPTSELEGILSATVGNYDRRTFSGSVSGPLGERIRGRLTVLKNDRDGIYDNPKTGEKYQDIDRFAARATLAIDLAENFDLTLRADYGRDRETGYPSIRQSYPADFARAGATIPRGEDELILDTRPRNNVENGGVSATATYVTAPVTLKSITAYRGSTVDQVLDVDATDLFLRNITLYERSRSFTQELQLSNNEPDRLEWIVGAFYLREKARDQLQILEPARALGLPESNVTNALAAYGQATFRLTDRLRLTGGARYSYEEKDFAYRVLSGGVDVGGEAAKASWRAWTPKVGIQYDVSEDVMAYASITRGFKSGGFQLGDGRPFRPEYIWSYEGGVKSMFWDRRVRANLSVFYYDYTDLQVVEYINGVATTTNAGKATLKGGELEVTVRPVRGLDLNATAAYLDAEYDRFFDNGVSLAGNTLPNAPRWNFTGAAQYRWELVDGHSLTLRGDIAWRDRVQFKPNNLRQFSGEPYTLLNARATFATAGDVWEVAVFGRNLTDERYATYKTVGTDATGVSNPALPLAVYGEPRQYGVQLVRRF</sequence>
<evidence type="ECO:0000256" key="7">
    <source>
        <dbReference type="ARBA" id="ARBA00023065"/>
    </source>
</evidence>
<gene>
    <name evidence="16" type="ORF">GGQ61_003768</name>
</gene>
<keyword evidence="9 11" id="KW-0472">Membrane</keyword>
<dbReference type="GO" id="GO:0009279">
    <property type="term" value="C:cell outer membrane"/>
    <property type="evidence" value="ECO:0007669"/>
    <property type="project" value="UniProtKB-SubCell"/>
</dbReference>
<dbReference type="GO" id="GO:0006826">
    <property type="term" value="P:iron ion transport"/>
    <property type="evidence" value="ECO:0007669"/>
    <property type="project" value="UniProtKB-KW"/>
</dbReference>
<keyword evidence="5 11" id="KW-0812">Transmembrane</keyword>
<feature type="chain" id="PRO_5032382374" evidence="13">
    <location>
        <begin position="28"/>
        <end position="699"/>
    </location>
</feature>
<protein>
    <submittedName>
        <fullName evidence="16">Iron complex outermembrane receptor protein</fullName>
    </submittedName>
</protein>
<evidence type="ECO:0000256" key="9">
    <source>
        <dbReference type="ARBA" id="ARBA00023136"/>
    </source>
</evidence>
<dbReference type="AlphaFoldDB" id="A0A840A644"/>
<comment type="caution">
    <text evidence="16">The sequence shown here is derived from an EMBL/GenBank/DDBJ whole genome shotgun (WGS) entry which is preliminary data.</text>
</comment>
<keyword evidence="10 11" id="KW-0998">Cell outer membrane</keyword>
<evidence type="ECO:0000256" key="11">
    <source>
        <dbReference type="PROSITE-ProRule" id="PRU01360"/>
    </source>
</evidence>
<evidence type="ECO:0000256" key="12">
    <source>
        <dbReference type="RuleBase" id="RU003357"/>
    </source>
</evidence>
<evidence type="ECO:0000256" key="1">
    <source>
        <dbReference type="ARBA" id="ARBA00004571"/>
    </source>
</evidence>
<accession>A0A840A644</accession>
<dbReference type="RefSeq" id="WP_183776060.1">
    <property type="nucleotide sequence ID" value="NZ_JACIDK010000006.1"/>
</dbReference>
<dbReference type="InterPro" id="IPR036942">
    <property type="entry name" value="Beta-barrel_TonB_sf"/>
</dbReference>
<reference evidence="16 17" key="1">
    <citation type="submission" date="2020-08" db="EMBL/GenBank/DDBJ databases">
        <title>Genomic Encyclopedia of Type Strains, Phase IV (KMG-IV): sequencing the most valuable type-strain genomes for metagenomic binning, comparative biology and taxonomic classification.</title>
        <authorList>
            <person name="Goeker M."/>
        </authorList>
    </citation>
    <scope>NUCLEOTIDE SEQUENCE [LARGE SCALE GENOMIC DNA]</scope>
    <source>
        <strain evidence="16 17">DSM 21793</strain>
    </source>
</reference>
<keyword evidence="13" id="KW-0732">Signal</keyword>
<evidence type="ECO:0000259" key="14">
    <source>
        <dbReference type="Pfam" id="PF00593"/>
    </source>
</evidence>
<feature type="domain" description="TonB-dependent receptor plug" evidence="15">
    <location>
        <begin position="49"/>
        <end position="154"/>
    </location>
</feature>
<dbReference type="InterPro" id="IPR012910">
    <property type="entry name" value="Plug_dom"/>
</dbReference>
<dbReference type="PANTHER" id="PTHR32552">
    <property type="entry name" value="FERRICHROME IRON RECEPTOR-RELATED"/>
    <property type="match status" value="1"/>
</dbReference>
<keyword evidence="2 11" id="KW-0813">Transport</keyword>
<feature type="signal peptide" evidence="13">
    <location>
        <begin position="1"/>
        <end position="27"/>
    </location>
</feature>
<keyword evidence="16" id="KW-0675">Receptor</keyword>
<dbReference type="PROSITE" id="PS52016">
    <property type="entry name" value="TONB_DEPENDENT_REC_3"/>
    <property type="match status" value="1"/>
</dbReference>
<feature type="domain" description="TonB-dependent receptor-like beta-barrel" evidence="14">
    <location>
        <begin position="176"/>
        <end position="657"/>
    </location>
</feature>
<keyword evidence="8 12" id="KW-0798">TonB box</keyword>
<evidence type="ECO:0000256" key="8">
    <source>
        <dbReference type="ARBA" id="ARBA00023077"/>
    </source>
</evidence>
<comment type="similarity">
    <text evidence="11 12">Belongs to the TonB-dependent receptor family.</text>
</comment>
<evidence type="ECO:0000256" key="4">
    <source>
        <dbReference type="ARBA" id="ARBA00022496"/>
    </source>
</evidence>
<evidence type="ECO:0000313" key="16">
    <source>
        <dbReference type="EMBL" id="MBB3893030.1"/>
    </source>
</evidence>
<evidence type="ECO:0000256" key="5">
    <source>
        <dbReference type="ARBA" id="ARBA00022692"/>
    </source>
</evidence>
<evidence type="ECO:0000256" key="3">
    <source>
        <dbReference type="ARBA" id="ARBA00022452"/>
    </source>
</evidence>
<keyword evidence="3 11" id="KW-1134">Transmembrane beta strand</keyword>
<dbReference type="Pfam" id="PF00593">
    <property type="entry name" value="TonB_dep_Rec_b-barrel"/>
    <property type="match status" value="1"/>
</dbReference>
<comment type="subcellular location">
    <subcellularLocation>
        <location evidence="1 11">Cell outer membrane</location>
        <topology evidence="1 11">Multi-pass membrane protein</topology>
    </subcellularLocation>
</comment>
<evidence type="ECO:0000313" key="17">
    <source>
        <dbReference type="Proteomes" id="UP000530564"/>
    </source>
</evidence>
<keyword evidence="7" id="KW-0406">Ion transport</keyword>
<organism evidence="16 17">
    <name type="scientific">Phenylobacterium haematophilum</name>
    <dbReference type="NCBI Taxonomy" id="98513"/>
    <lineage>
        <taxon>Bacteria</taxon>
        <taxon>Pseudomonadati</taxon>
        <taxon>Pseudomonadota</taxon>
        <taxon>Alphaproteobacteria</taxon>
        <taxon>Caulobacterales</taxon>
        <taxon>Caulobacteraceae</taxon>
        <taxon>Phenylobacterium</taxon>
    </lineage>
</organism>
<evidence type="ECO:0000259" key="15">
    <source>
        <dbReference type="Pfam" id="PF07715"/>
    </source>
</evidence>
<dbReference type="PANTHER" id="PTHR32552:SF81">
    <property type="entry name" value="TONB-DEPENDENT OUTER MEMBRANE RECEPTOR"/>
    <property type="match status" value="1"/>
</dbReference>
<proteinExistence type="inferred from homology"/>
<keyword evidence="17" id="KW-1185">Reference proteome</keyword>
<evidence type="ECO:0000256" key="2">
    <source>
        <dbReference type="ARBA" id="ARBA00022448"/>
    </source>
</evidence>
<keyword evidence="4" id="KW-0410">Iron transport</keyword>
<dbReference type="SUPFAM" id="SSF56935">
    <property type="entry name" value="Porins"/>
    <property type="match status" value="1"/>
</dbReference>
<name>A0A840A644_9CAUL</name>
<evidence type="ECO:0000256" key="13">
    <source>
        <dbReference type="SAM" id="SignalP"/>
    </source>
</evidence>
<dbReference type="EMBL" id="JACIDK010000006">
    <property type="protein sequence ID" value="MBB3893030.1"/>
    <property type="molecule type" value="Genomic_DNA"/>
</dbReference>
<evidence type="ECO:0000256" key="6">
    <source>
        <dbReference type="ARBA" id="ARBA00023004"/>
    </source>
</evidence>
<dbReference type="Pfam" id="PF07715">
    <property type="entry name" value="Plug"/>
    <property type="match status" value="1"/>
</dbReference>
<evidence type="ECO:0000256" key="10">
    <source>
        <dbReference type="ARBA" id="ARBA00023237"/>
    </source>
</evidence>
<dbReference type="Proteomes" id="UP000530564">
    <property type="component" value="Unassembled WGS sequence"/>
</dbReference>
<keyword evidence="6" id="KW-0408">Iron</keyword>
<dbReference type="InterPro" id="IPR000531">
    <property type="entry name" value="Beta-barrel_TonB"/>
</dbReference>
<dbReference type="Gene3D" id="2.40.170.20">
    <property type="entry name" value="TonB-dependent receptor, beta-barrel domain"/>
    <property type="match status" value="1"/>
</dbReference>
<dbReference type="InterPro" id="IPR039426">
    <property type="entry name" value="TonB-dep_rcpt-like"/>
</dbReference>
<dbReference type="CDD" id="cd01347">
    <property type="entry name" value="ligand_gated_channel"/>
    <property type="match status" value="1"/>
</dbReference>